<evidence type="ECO:0000313" key="1">
    <source>
        <dbReference type="EMBL" id="ATE55634.1"/>
    </source>
</evidence>
<name>A0A290Z9H0_9PSEU</name>
<reference evidence="1" key="1">
    <citation type="submission" date="2017-09" db="EMBL/GenBank/DDBJ databases">
        <title>Complete Genome Sequence of ansamitocin-producing Bacterium Actinosynnema pretiosum X47.</title>
        <authorList>
            <person name="Cao G."/>
            <person name="Zong G."/>
            <person name="Zhong C."/>
            <person name="Fu J."/>
        </authorList>
    </citation>
    <scope>NUCLEOTIDE SEQUENCE [LARGE SCALE GENOMIC DNA]</scope>
    <source>
        <strain evidence="1">X47</strain>
    </source>
</reference>
<dbReference type="Proteomes" id="UP000218505">
    <property type="component" value="Chromosome"/>
</dbReference>
<dbReference type="EMBL" id="CP023445">
    <property type="protein sequence ID" value="ATE55634.1"/>
    <property type="molecule type" value="Genomic_DNA"/>
</dbReference>
<proteinExistence type="predicted"/>
<accession>A0A290Z9H0</accession>
<dbReference type="KEGG" id="apre:CNX65_22025"/>
<organism evidence="1 2">
    <name type="scientific">Actinosynnema pretiosum</name>
    <dbReference type="NCBI Taxonomy" id="42197"/>
    <lineage>
        <taxon>Bacteria</taxon>
        <taxon>Bacillati</taxon>
        <taxon>Actinomycetota</taxon>
        <taxon>Actinomycetes</taxon>
        <taxon>Pseudonocardiales</taxon>
        <taxon>Pseudonocardiaceae</taxon>
        <taxon>Actinosynnema</taxon>
    </lineage>
</organism>
<dbReference type="AlphaFoldDB" id="A0A290Z9H0"/>
<sequence length="125" mass="14252">MEAAVERAVESGCADRLSVRRERTGGDPVVLVDLAEGHVLSLRVKGERRVQFTLDGSGVLEVDSGDGDRLDLEWLLMAYCAAELEVEVDLRLGQFRAFRRGDDVFYLSQPLFARWWGPREWRRID</sequence>
<protein>
    <submittedName>
        <fullName evidence="1">Uncharacterized protein</fullName>
    </submittedName>
</protein>
<gene>
    <name evidence="1" type="ORF">CNX65_22025</name>
</gene>
<evidence type="ECO:0000313" key="2">
    <source>
        <dbReference type="Proteomes" id="UP000218505"/>
    </source>
</evidence>
<keyword evidence="2" id="KW-1185">Reference proteome</keyword>